<dbReference type="Gene3D" id="3.10.450.50">
    <property type="match status" value="1"/>
</dbReference>
<reference evidence="2" key="2">
    <citation type="submission" date="2020-11" db="EMBL/GenBank/DDBJ databases">
        <authorList>
            <person name="Cecchin M."/>
            <person name="Marcolungo L."/>
            <person name="Rossato M."/>
            <person name="Girolomoni L."/>
            <person name="Cosentino E."/>
            <person name="Cuine S."/>
            <person name="Li-Beisson Y."/>
            <person name="Delledonne M."/>
            <person name="Ballottari M."/>
        </authorList>
    </citation>
    <scope>NUCLEOTIDE SEQUENCE</scope>
    <source>
        <strain evidence="2">211/11P</strain>
        <tissue evidence="2">Whole cell</tissue>
    </source>
</reference>
<keyword evidence="3" id="KW-1185">Reference proteome</keyword>
<evidence type="ECO:0008006" key="4">
    <source>
        <dbReference type="Google" id="ProtNLM"/>
    </source>
</evidence>
<evidence type="ECO:0000256" key="1">
    <source>
        <dbReference type="SAM" id="MobiDB-lite"/>
    </source>
</evidence>
<protein>
    <recommendedName>
        <fullName evidence="4">SnoaL-like domain-containing protein</fullName>
    </recommendedName>
</protein>
<dbReference type="OrthoDB" id="511394at2759"/>
<gene>
    <name evidence="2" type="ORF">D9Q98_005223</name>
</gene>
<dbReference type="EMBL" id="SIDB01000007">
    <property type="protein sequence ID" value="KAI3430630.1"/>
    <property type="molecule type" value="Genomic_DNA"/>
</dbReference>
<dbReference type="Proteomes" id="UP001055712">
    <property type="component" value="Unassembled WGS sequence"/>
</dbReference>
<accession>A0A9D4YWS3</accession>
<evidence type="ECO:0000313" key="3">
    <source>
        <dbReference type="Proteomes" id="UP001055712"/>
    </source>
</evidence>
<dbReference type="AlphaFoldDB" id="A0A9D4YWS3"/>
<comment type="caution">
    <text evidence="2">The sequence shown here is derived from an EMBL/GenBank/DDBJ whole genome shotgun (WGS) entry which is preliminary data.</text>
</comment>
<evidence type="ECO:0000313" key="2">
    <source>
        <dbReference type="EMBL" id="KAI3430630.1"/>
    </source>
</evidence>
<dbReference type="SUPFAM" id="SSF54427">
    <property type="entry name" value="NTF2-like"/>
    <property type="match status" value="1"/>
</dbReference>
<proteinExistence type="predicted"/>
<reference evidence="2" key="1">
    <citation type="journal article" date="2019" name="Plant J.">
        <title>Chlorella vulgaris genome assembly and annotation reveals the molecular basis for metabolic acclimation to high light conditions.</title>
        <authorList>
            <person name="Cecchin M."/>
            <person name="Marcolungo L."/>
            <person name="Rossato M."/>
            <person name="Girolomoni L."/>
            <person name="Cosentino E."/>
            <person name="Cuine S."/>
            <person name="Li-Beisson Y."/>
            <person name="Delledonne M."/>
            <person name="Ballottari M."/>
        </authorList>
    </citation>
    <scope>NUCLEOTIDE SEQUENCE</scope>
    <source>
        <strain evidence="2">211/11P</strain>
    </source>
</reference>
<feature type="region of interest" description="Disordered" evidence="1">
    <location>
        <begin position="188"/>
        <end position="207"/>
    </location>
</feature>
<dbReference type="InterPro" id="IPR032710">
    <property type="entry name" value="NTF2-like_dom_sf"/>
</dbReference>
<sequence>MSSLTLAFSPWVAGRNTILSSQRPSLRAAAGPRPARRSVQALALTKGAKSSNGHSPALEATPEQLQTTKMMNLVLAYFEEVMSKANADACHRILDSRVVHKDMVRNEGRYGIMEYQQYVQELKQAYPSIWVRPTQFGIVDSHTLFVAFEGRAAEDTPLFKGVDLFHFNDHATKIKEVQVYRSNWLGAEGHEERKKKKQHQKEAGAQP</sequence>
<organism evidence="2 3">
    <name type="scientific">Chlorella vulgaris</name>
    <name type="common">Green alga</name>
    <dbReference type="NCBI Taxonomy" id="3077"/>
    <lineage>
        <taxon>Eukaryota</taxon>
        <taxon>Viridiplantae</taxon>
        <taxon>Chlorophyta</taxon>
        <taxon>core chlorophytes</taxon>
        <taxon>Trebouxiophyceae</taxon>
        <taxon>Chlorellales</taxon>
        <taxon>Chlorellaceae</taxon>
        <taxon>Chlorella clade</taxon>
        <taxon>Chlorella</taxon>
    </lineage>
</organism>
<name>A0A9D4YWS3_CHLVU</name>